<evidence type="ECO:0000313" key="1">
    <source>
        <dbReference type="EMBL" id="UJO19446.1"/>
    </source>
</evidence>
<dbReference type="Proteomes" id="UP000756132">
    <property type="component" value="Chromosome 6"/>
</dbReference>
<protein>
    <submittedName>
        <fullName evidence="1">Uncharacterized protein</fullName>
    </submittedName>
</protein>
<dbReference type="KEGG" id="ffu:CLAFUR5_06834"/>
<name>A0A9Q8PBJ4_PASFU</name>
<dbReference type="GeneID" id="71986712"/>
<accession>A0A9Q8PBJ4</accession>
<proteinExistence type="predicted"/>
<reference evidence="1" key="1">
    <citation type="submission" date="2021-12" db="EMBL/GenBank/DDBJ databases">
        <authorList>
            <person name="Zaccaron A."/>
            <person name="Stergiopoulos I."/>
        </authorList>
    </citation>
    <scope>NUCLEOTIDE SEQUENCE</scope>
    <source>
        <strain evidence="1">Race5_Kim</strain>
    </source>
</reference>
<dbReference type="RefSeq" id="XP_047763812.1">
    <property type="nucleotide sequence ID" value="XM_047905982.1"/>
</dbReference>
<gene>
    <name evidence="1" type="ORF">CLAFUR5_06834</name>
</gene>
<keyword evidence="2" id="KW-1185">Reference proteome</keyword>
<reference evidence="1" key="2">
    <citation type="journal article" date="2022" name="Microb. Genom.">
        <title>A chromosome-scale genome assembly of the tomato pathogen Cladosporium fulvum reveals a compartmentalized genome architecture and the presence of a dispensable chromosome.</title>
        <authorList>
            <person name="Zaccaron A.Z."/>
            <person name="Chen L.H."/>
            <person name="Samaras A."/>
            <person name="Stergiopoulos I."/>
        </authorList>
    </citation>
    <scope>NUCLEOTIDE SEQUENCE</scope>
    <source>
        <strain evidence="1">Race5_Kim</strain>
    </source>
</reference>
<sequence>MAAARVFDTPELLEQILLEVAAQSQQSNRGLCIGLGLGGVVARQIAFKTIWEWTAGIATTLGEIHDECCSFCAAPREQPVDFRVAYRDRVRAIIRVDEEH</sequence>
<organism evidence="1 2">
    <name type="scientific">Passalora fulva</name>
    <name type="common">Tomato leaf mold</name>
    <name type="synonym">Cladosporium fulvum</name>
    <dbReference type="NCBI Taxonomy" id="5499"/>
    <lineage>
        <taxon>Eukaryota</taxon>
        <taxon>Fungi</taxon>
        <taxon>Dikarya</taxon>
        <taxon>Ascomycota</taxon>
        <taxon>Pezizomycotina</taxon>
        <taxon>Dothideomycetes</taxon>
        <taxon>Dothideomycetidae</taxon>
        <taxon>Mycosphaerellales</taxon>
        <taxon>Mycosphaerellaceae</taxon>
        <taxon>Fulvia</taxon>
    </lineage>
</organism>
<evidence type="ECO:0000313" key="2">
    <source>
        <dbReference type="Proteomes" id="UP000756132"/>
    </source>
</evidence>
<dbReference type="EMBL" id="CP090168">
    <property type="protein sequence ID" value="UJO19446.1"/>
    <property type="molecule type" value="Genomic_DNA"/>
</dbReference>
<dbReference type="AlphaFoldDB" id="A0A9Q8PBJ4"/>